<feature type="signal peptide" evidence="1">
    <location>
        <begin position="1"/>
        <end position="16"/>
    </location>
</feature>
<evidence type="ECO:0000313" key="3">
    <source>
        <dbReference type="EMBL" id="CAF5216476.1"/>
    </source>
</evidence>
<evidence type="ECO:0000256" key="1">
    <source>
        <dbReference type="SAM" id="SignalP"/>
    </source>
</evidence>
<proteinExistence type="predicted"/>
<feature type="chain" id="PRO_5036434812" description="Sema domain-containing protein" evidence="1">
    <location>
        <begin position="17"/>
        <end position="196"/>
    </location>
</feature>
<dbReference type="AlphaFoldDB" id="A0A8S3JGF5"/>
<name>A0A8S3JGF5_9BILA</name>
<dbReference type="InterPro" id="IPR036352">
    <property type="entry name" value="Semap_dom_sf"/>
</dbReference>
<protein>
    <recommendedName>
        <fullName evidence="5">Sema domain-containing protein</fullName>
    </recommendedName>
</protein>
<evidence type="ECO:0000313" key="4">
    <source>
        <dbReference type="Proteomes" id="UP000681720"/>
    </source>
</evidence>
<evidence type="ECO:0008006" key="5">
    <source>
        <dbReference type="Google" id="ProtNLM"/>
    </source>
</evidence>
<accession>A0A8S3JGF5</accession>
<dbReference type="EMBL" id="CAJOBI010344205">
    <property type="protein sequence ID" value="CAF5216476.1"/>
    <property type="molecule type" value="Genomic_DNA"/>
</dbReference>
<dbReference type="InterPro" id="IPR015943">
    <property type="entry name" value="WD40/YVTN_repeat-like_dom_sf"/>
</dbReference>
<evidence type="ECO:0000313" key="2">
    <source>
        <dbReference type="EMBL" id="CAF5216442.1"/>
    </source>
</evidence>
<dbReference type="Gene3D" id="2.130.10.10">
    <property type="entry name" value="YVTN repeat-like/Quinoprotein amine dehydrogenase"/>
    <property type="match status" value="1"/>
</dbReference>
<reference evidence="2" key="1">
    <citation type="submission" date="2021-02" db="EMBL/GenBank/DDBJ databases">
        <authorList>
            <person name="Nowell W R."/>
        </authorList>
    </citation>
    <scope>NUCLEOTIDE SEQUENCE</scope>
</reference>
<dbReference type="Proteomes" id="UP000676336">
    <property type="component" value="Unassembled WGS sequence"/>
</dbReference>
<dbReference type="SUPFAM" id="SSF101912">
    <property type="entry name" value="Sema domain"/>
    <property type="match status" value="1"/>
</dbReference>
<dbReference type="EMBL" id="CAJOBJ010358632">
    <property type="protein sequence ID" value="CAF5216442.1"/>
    <property type="molecule type" value="Genomic_DNA"/>
</dbReference>
<gene>
    <name evidence="2" type="ORF">GIL414_LOCUS81880</name>
    <name evidence="3" type="ORF">SMN809_LOCUS80048</name>
</gene>
<keyword evidence="1" id="KW-0732">Signal</keyword>
<dbReference type="Proteomes" id="UP000681720">
    <property type="component" value="Unassembled WGS sequence"/>
</dbReference>
<sequence length="196" mass="22058">MKILILIFYLIKLSISISLQFSNSLQRFVYDDVTDTIILASVNRIYSLNGSNLSILSDIDTSLSSSKIDQDCSIKNKSSLTKSLYYFSTSSYLTPSINNTFNQLLLLTNNRTILICSTSNRGRSCQLRSLINLDFMKNSSQRVVSSSPFLPSVGLINKNNQILYISNTYDSVCDPFYEIPTISGRHLTDNDFLSII</sequence>
<feature type="non-terminal residue" evidence="2">
    <location>
        <position position="196"/>
    </location>
</feature>
<comment type="caution">
    <text evidence="2">The sequence shown here is derived from an EMBL/GenBank/DDBJ whole genome shotgun (WGS) entry which is preliminary data.</text>
</comment>
<organism evidence="2 4">
    <name type="scientific">Rotaria magnacalcarata</name>
    <dbReference type="NCBI Taxonomy" id="392030"/>
    <lineage>
        <taxon>Eukaryota</taxon>
        <taxon>Metazoa</taxon>
        <taxon>Spiralia</taxon>
        <taxon>Gnathifera</taxon>
        <taxon>Rotifera</taxon>
        <taxon>Eurotatoria</taxon>
        <taxon>Bdelloidea</taxon>
        <taxon>Philodinida</taxon>
        <taxon>Philodinidae</taxon>
        <taxon>Rotaria</taxon>
    </lineage>
</organism>
<feature type="non-terminal residue" evidence="2">
    <location>
        <position position="1"/>
    </location>
</feature>